<comment type="subcellular location">
    <subcellularLocation>
        <location evidence="3">Cytoplasm</location>
    </subcellularLocation>
</comment>
<keyword evidence="12" id="KW-0378">Hydrolase</keyword>
<comment type="similarity">
    <text evidence="4">Belongs to the GDPGP1 family.</text>
</comment>
<feature type="region of interest" description="Disordered" evidence="13">
    <location>
        <begin position="103"/>
        <end position="131"/>
    </location>
</feature>
<dbReference type="Pfam" id="PF26216">
    <property type="entry name" value="GDPGP1_C"/>
    <property type="match status" value="1"/>
</dbReference>
<evidence type="ECO:0000313" key="17">
    <source>
        <dbReference type="Proteomes" id="UP001055712"/>
    </source>
</evidence>
<dbReference type="InterPro" id="IPR058866">
    <property type="entry name" value="GDPGP1_N"/>
</dbReference>
<dbReference type="PANTHER" id="PTHR20884:SF8">
    <property type="entry name" value="GDP-D-GLUCOSE PHOSPHORYLASE 1"/>
    <property type="match status" value="1"/>
</dbReference>
<reference evidence="16" key="1">
    <citation type="journal article" date="2019" name="Plant J.">
        <title>Chlorella vulgaris genome assembly and annotation reveals the molecular basis for metabolic acclimation to high light conditions.</title>
        <authorList>
            <person name="Cecchin M."/>
            <person name="Marcolungo L."/>
            <person name="Rossato M."/>
            <person name="Girolomoni L."/>
            <person name="Cosentino E."/>
            <person name="Cuine S."/>
            <person name="Li-Beisson Y."/>
            <person name="Delledonne M."/>
            <person name="Ballottari M."/>
        </authorList>
    </citation>
    <scope>NUCLEOTIDE SEQUENCE</scope>
    <source>
        <strain evidence="16">211/11P</strain>
    </source>
</reference>
<dbReference type="PANTHER" id="PTHR20884">
    <property type="entry name" value="GDP-D-GLUCOSE PHOSPHORYLASE 1"/>
    <property type="match status" value="1"/>
</dbReference>
<dbReference type="Proteomes" id="UP001055712">
    <property type="component" value="Unassembled WGS sequence"/>
</dbReference>
<evidence type="ECO:0000256" key="12">
    <source>
        <dbReference type="ARBA" id="ARBA00022801"/>
    </source>
</evidence>
<organism evidence="16 17">
    <name type="scientific">Chlorella vulgaris</name>
    <name type="common">Green alga</name>
    <dbReference type="NCBI Taxonomy" id="3077"/>
    <lineage>
        <taxon>Eukaryota</taxon>
        <taxon>Viridiplantae</taxon>
        <taxon>Chlorophyta</taxon>
        <taxon>core chlorophytes</taxon>
        <taxon>Trebouxiophyceae</taxon>
        <taxon>Chlorellales</taxon>
        <taxon>Chlorellaceae</taxon>
        <taxon>Chlorella clade</taxon>
        <taxon>Chlorella</taxon>
    </lineage>
</organism>
<evidence type="ECO:0000256" key="5">
    <source>
        <dbReference type="ARBA" id="ARBA00012507"/>
    </source>
</evidence>
<dbReference type="EC" id="2.7.7.78" evidence="5"/>
<keyword evidence="10" id="KW-0548">Nucleotidyltransferase</keyword>
<dbReference type="GO" id="GO:0005737">
    <property type="term" value="C:cytoplasm"/>
    <property type="evidence" value="ECO:0007669"/>
    <property type="project" value="UniProtKB-SubCell"/>
</dbReference>
<proteinExistence type="inferred from homology"/>
<evidence type="ECO:0000256" key="3">
    <source>
        <dbReference type="ARBA" id="ARBA00004496"/>
    </source>
</evidence>
<sequence length="489" mass="52670">MALTITRNGTVYSLTQLAGEPDAIDGGSPMAASTVASSPSKASPAKCAAITPEKAVRDLPAGASLLPLYSFPAHDGFQVKRVRSFGSFGDLVAAGAAAVPDVDNSGGRGYASSDDESASLDGSSDSGASAQVVPQRSVLDALLLGEWEDRAEAGLFRYDVTACPTKVVPGSYGFIAQCNEGRLSKKRPTEFRIDQVAQDFDANKFNFTKALQHEVLFMFEPGRRSKPSFRPAAVARPSPNLVYINVSPIEYGHVLLVPRALDGLRQLVTPDTMLLALQFAREADNPYFRLAFNSLGAYGTINHLHFQAYYLAAPFAMERAPTAPLDLAALGLKSRCNAADAVPTLIGGKGRRRPACGVRVEQLREYPVRSLVFEAGDSLQEAAELVGTACERLTAANVPHNLFIADCGARIFLFPNCFAERKARGQMPEDVLETQVDPAAWEIAGHIVLKRQEDYEAVTQESAWRLLELASCSEERFGEVARLALDGLI</sequence>
<dbReference type="GO" id="GO:0006006">
    <property type="term" value="P:glucose metabolic process"/>
    <property type="evidence" value="ECO:0007669"/>
    <property type="project" value="TreeGrafter"/>
</dbReference>
<evidence type="ECO:0000256" key="2">
    <source>
        <dbReference type="ARBA" id="ARBA00003049"/>
    </source>
</evidence>
<evidence type="ECO:0000256" key="10">
    <source>
        <dbReference type="ARBA" id="ARBA00022695"/>
    </source>
</evidence>
<evidence type="ECO:0000259" key="14">
    <source>
        <dbReference type="Pfam" id="PF26216"/>
    </source>
</evidence>
<dbReference type="GO" id="GO:0016787">
    <property type="term" value="F:hydrolase activity"/>
    <property type="evidence" value="ECO:0007669"/>
    <property type="project" value="UniProtKB-KW"/>
</dbReference>
<evidence type="ECO:0000256" key="1">
    <source>
        <dbReference type="ARBA" id="ARBA00000063"/>
    </source>
</evidence>
<dbReference type="Pfam" id="PF26217">
    <property type="entry name" value="GDPGP1_N"/>
    <property type="match status" value="1"/>
</dbReference>
<feature type="compositionally biased region" description="Low complexity" evidence="13">
    <location>
        <begin position="119"/>
        <end position="130"/>
    </location>
</feature>
<keyword evidence="17" id="KW-1185">Reference proteome</keyword>
<evidence type="ECO:0000256" key="8">
    <source>
        <dbReference type="ARBA" id="ARBA00022658"/>
    </source>
</evidence>
<evidence type="ECO:0000313" key="16">
    <source>
        <dbReference type="EMBL" id="KAI3428367.1"/>
    </source>
</evidence>
<comment type="function">
    <text evidence="2">Specific and highly efficient GDP-D-glucose phosphorylase regulating the levels of GDP-D-glucose in cells.</text>
</comment>
<keyword evidence="8" id="KW-0344">Guanine-nucleotide releasing factor</keyword>
<protein>
    <recommendedName>
        <fullName evidence="6">GDP-D-glucose phosphorylase 1</fullName>
        <ecNumber evidence="5">2.7.7.78</ecNumber>
    </recommendedName>
</protein>
<name>A0A9D4YV94_CHLVU</name>
<accession>A0A9D4YV94</accession>
<comment type="catalytic activity">
    <reaction evidence="1">
        <text>GDP-alpha-D-glucose + phosphate = alpha-D-glucose 1-phosphate + GDP + H(+)</text>
        <dbReference type="Rhea" id="RHEA:30387"/>
        <dbReference type="ChEBI" id="CHEBI:15378"/>
        <dbReference type="ChEBI" id="CHEBI:43474"/>
        <dbReference type="ChEBI" id="CHEBI:58189"/>
        <dbReference type="ChEBI" id="CHEBI:58601"/>
        <dbReference type="ChEBI" id="CHEBI:62230"/>
        <dbReference type="EC" id="2.7.7.78"/>
    </reaction>
</comment>
<evidence type="ECO:0000256" key="7">
    <source>
        <dbReference type="ARBA" id="ARBA00022490"/>
    </source>
</evidence>
<reference evidence="16" key="2">
    <citation type="submission" date="2020-11" db="EMBL/GenBank/DDBJ databases">
        <authorList>
            <person name="Cecchin M."/>
            <person name="Marcolungo L."/>
            <person name="Rossato M."/>
            <person name="Girolomoni L."/>
            <person name="Cosentino E."/>
            <person name="Cuine S."/>
            <person name="Li-Beisson Y."/>
            <person name="Delledonne M."/>
            <person name="Ballottari M."/>
        </authorList>
    </citation>
    <scope>NUCLEOTIDE SEQUENCE</scope>
    <source>
        <strain evidence="16">211/11P</strain>
        <tissue evidence="16">Whole cell</tissue>
    </source>
</reference>
<dbReference type="EMBL" id="SIDB01000009">
    <property type="protein sequence ID" value="KAI3428367.1"/>
    <property type="molecule type" value="Genomic_DNA"/>
</dbReference>
<dbReference type="GO" id="GO:0080048">
    <property type="term" value="F:GDP-D-glucose phosphorylase activity"/>
    <property type="evidence" value="ECO:0007669"/>
    <property type="project" value="UniProtKB-EC"/>
</dbReference>
<feature type="domain" description="GDPGP1-like C-terminal" evidence="14">
    <location>
        <begin position="356"/>
        <end position="484"/>
    </location>
</feature>
<comment type="caution">
    <text evidence="16">The sequence shown here is derived from an EMBL/GenBank/DDBJ whole genome shotgun (WGS) entry which is preliminary data.</text>
</comment>
<dbReference type="GO" id="GO:0000166">
    <property type="term" value="F:nucleotide binding"/>
    <property type="evidence" value="ECO:0007669"/>
    <property type="project" value="UniProtKB-KW"/>
</dbReference>
<feature type="domain" description="GDPGP1-like N-terminal" evidence="15">
    <location>
        <begin position="139"/>
        <end position="309"/>
    </location>
</feature>
<evidence type="ECO:0000256" key="9">
    <source>
        <dbReference type="ARBA" id="ARBA00022679"/>
    </source>
</evidence>
<dbReference type="InterPro" id="IPR026506">
    <property type="entry name" value="GDPGP"/>
</dbReference>
<evidence type="ECO:0000256" key="6">
    <source>
        <dbReference type="ARBA" id="ARBA00018857"/>
    </source>
</evidence>
<evidence type="ECO:0000256" key="13">
    <source>
        <dbReference type="SAM" id="MobiDB-lite"/>
    </source>
</evidence>
<evidence type="ECO:0000259" key="15">
    <source>
        <dbReference type="Pfam" id="PF26217"/>
    </source>
</evidence>
<keyword evidence="11" id="KW-0547">Nucleotide-binding</keyword>
<evidence type="ECO:0000256" key="11">
    <source>
        <dbReference type="ARBA" id="ARBA00022741"/>
    </source>
</evidence>
<dbReference type="OrthoDB" id="417175at2759"/>
<keyword evidence="7" id="KW-0963">Cytoplasm</keyword>
<dbReference type="InterPro" id="IPR058865">
    <property type="entry name" value="GDPGP1_C"/>
</dbReference>
<evidence type="ECO:0000256" key="4">
    <source>
        <dbReference type="ARBA" id="ARBA00006451"/>
    </source>
</evidence>
<dbReference type="AlphaFoldDB" id="A0A9D4YV94"/>
<keyword evidence="9" id="KW-0808">Transferase</keyword>
<gene>
    <name evidence="16" type="ORF">D9Q98_006747</name>
</gene>
<dbReference type="GO" id="GO:0005085">
    <property type="term" value="F:guanyl-nucleotide exchange factor activity"/>
    <property type="evidence" value="ECO:0007669"/>
    <property type="project" value="UniProtKB-KW"/>
</dbReference>